<protein>
    <submittedName>
        <fullName evidence="1">Uncharacterized protein</fullName>
    </submittedName>
</protein>
<keyword evidence="2" id="KW-1185">Reference proteome</keyword>
<proteinExistence type="predicted"/>
<organism evidence="1 2">
    <name type="scientific">Euroglyphus maynei</name>
    <name type="common">Mayne's house dust mite</name>
    <dbReference type="NCBI Taxonomy" id="6958"/>
    <lineage>
        <taxon>Eukaryota</taxon>
        <taxon>Metazoa</taxon>
        <taxon>Ecdysozoa</taxon>
        <taxon>Arthropoda</taxon>
        <taxon>Chelicerata</taxon>
        <taxon>Arachnida</taxon>
        <taxon>Acari</taxon>
        <taxon>Acariformes</taxon>
        <taxon>Sarcoptiformes</taxon>
        <taxon>Astigmata</taxon>
        <taxon>Psoroptidia</taxon>
        <taxon>Analgoidea</taxon>
        <taxon>Pyroglyphidae</taxon>
        <taxon>Pyroglyphinae</taxon>
        <taxon>Euroglyphus</taxon>
    </lineage>
</organism>
<dbReference type="EMBL" id="MUJZ01022473">
    <property type="protein sequence ID" value="OTF79564.1"/>
    <property type="molecule type" value="Genomic_DNA"/>
</dbReference>
<accession>A0A1Y3BHP0</accession>
<gene>
    <name evidence="1" type="ORF">BLA29_014501</name>
</gene>
<dbReference type="AlphaFoldDB" id="A0A1Y3BHP0"/>
<name>A0A1Y3BHP0_EURMA</name>
<reference evidence="1 2" key="1">
    <citation type="submission" date="2017-03" db="EMBL/GenBank/DDBJ databases">
        <title>Genome Survey of Euroglyphus maynei.</title>
        <authorList>
            <person name="Arlian L.G."/>
            <person name="Morgan M.S."/>
            <person name="Rider S.D."/>
        </authorList>
    </citation>
    <scope>NUCLEOTIDE SEQUENCE [LARGE SCALE GENOMIC DNA]</scope>
    <source>
        <strain evidence="1">Arlian Lab</strain>
        <tissue evidence="1">Whole body</tissue>
    </source>
</reference>
<sequence length="59" mass="6982">MPRQYSTNPAAIRERMRRLNENIFSKSKSLADNFDKSYCKIFNLEKANFKAKINKVKNL</sequence>
<dbReference type="Proteomes" id="UP000194236">
    <property type="component" value="Unassembled WGS sequence"/>
</dbReference>
<comment type="caution">
    <text evidence="1">The sequence shown here is derived from an EMBL/GenBank/DDBJ whole genome shotgun (WGS) entry which is preliminary data.</text>
</comment>
<evidence type="ECO:0000313" key="1">
    <source>
        <dbReference type="EMBL" id="OTF79564.1"/>
    </source>
</evidence>
<evidence type="ECO:0000313" key="2">
    <source>
        <dbReference type="Proteomes" id="UP000194236"/>
    </source>
</evidence>